<dbReference type="SUPFAM" id="SSF52799">
    <property type="entry name" value="(Phosphotyrosine protein) phosphatases II"/>
    <property type="match status" value="1"/>
</dbReference>
<dbReference type="KEGG" id="mde:101894564"/>
<evidence type="ECO:0000256" key="2">
    <source>
        <dbReference type="ARBA" id="ARBA00022801"/>
    </source>
</evidence>
<name>A0A1I8MCA1_MUSDO</name>
<dbReference type="STRING" id="7370.A0A1I8MCA1"/>
<dbReference type="RefSeq" id="XP_005188079.2">
    <property type="nucleotide sequence ID" value="XM_005188022.4"/>
</dbReference>
<dbReference type="VEuPathDB" id="VectorBase:MDOMA2_019941"/>
<evidence type="ECO:0000259" key="4">
    <source>
        <dbReference type="PROSITE" id="PS50054"/>
    </source>
</evidence>
<proteinExistence type="inferred from homology"/>
<dbReference type="InterPro" id="IPR052103">
    <property type="entry name" value="Dual_spec_Phospatases"/>
</dbReference>
<dbReference type="InterPro" id="IPR000340">
    <property type="entry name" value="Dual-sp_phosphatase_cat-dom"/>
</dbReference>
<dbReference type="PANTHER" id="PTHR45961:SF6">
    <property type="entry name" value="IP21249P"/>
    <property type="match status" value="1"/>
</dbReference>
<feature type="domain" description="Tyrosine specific protein phosphatases" evidence="5">
    <location>
        <begin position="112"/>
        <end position="172"/>
    </location>
</feature>
<evidence type="ECO:0000313" key="6">
    <source>
        <dbReference type="EnsemblMetazoa" id="MDOA003420-PA"/>
    </source>
</evidence>
<dbReference type="PANTHER" id="PTHR45961">
    <property type="entry name" value="IP21249P"/>
    <property type="match status" value="1"/>
</dbReference>
<dbReference type="InterPro" id="IPR016130">
    <property type="entry name" value="Tyr_Pase_AS"/>
</dbReference>
<evidence type="ECO:0000259" key="5">
    <source>
        <dbReference type="PROSITE" id="PS50056"/>
    </source>
</evidence>
<dbReference type="GO" id="GO:0004721">
    <property type="term" value="F:phosphoprotein phosphatase activity"/>
    <property type="evidence" value="ECO:0007669"/>
    <property type="project" value="UniProtKB-KW"/>
</dbReference>
<evidence type="ECO:0000256" key="1">
    <source>
        <dbReference type="ARBA" id="ARBA00008601"/>
    </source>
</evidence>
<organism evidence="6">
    <name type="scientific">Musca domestica</name>
    <name type="common">House fly</name>
    <dbReference type="NCBI Taxonomy" id="7370"/>
    <lineage>
        <taxon>Eukaryota</taxon>
        <taxon>Metazoa</taxon>
        <taxon>Ecdysozoa</taxon>
        <taxon>Arthropoda</taxon>
        <taxon>Hexapoda</taxon>
        <taxon>Insecta</taxon>
        <taxon>Pterygota</taxon>
        <taxon>Neoptera</taxon>
        <taxon>Endopterygota</taxon>
        <taxon>Diptera</taxon>
        <taxon>Brachycera</taxon>
        <taxon>Muscomorpha</taxon>
        <taxon>Muscoidea</taxon>
        <taxon>Muscidae</taxon>
        <taxon>Musca</taxon>
    </lineage>
</organism>
<feature type="domain" description="Tyrosine-protein phosphatase" evidence="4">
    <location>
        <begin position="48"/>
        <end position="191"/>
    </location>
</feature>
<dbReference type="InterPro" id="IPR000387">
    <property type="entry name" value="Tyr_Pase_dom"/>
</dbReference>
<keyword evidence="3" id="KW-0904">Protein phosphatase</keyword>
<keyword evidence="2" id="KW-0378">Hydrolase</keyword>
<dbReference type="Gene3D" id="3.90.190.10">
    <property type="entry name" value="Protein tyrosine phosphatase superfamily"/>
    <property type="match status" value="1"/>
</dbReference>
<sequence length="239" mass="27071">MQILEQREPVMTSASTENFQQYDNGTATACNSNNKAAEIKEIPPSFPGVSQLLPHLYLCGASVLSPTVITSLGINLVINVASELPDTPLPTTVPILYLRIDISDRPNAELHKHFDEVADMIEEVRQNGGKTLVHCVAGVSRSASLCLAYLMKYSGMTLHDAFMHIKSVRPQIRPNTGFFEQLRCYDEQIHGRQSVKMVFLECLQREIPDVYETEFRPMEEFYQRQRLANKRNRQTPLTT</sequence>
<evidence type="ECO:0008006" key="7">
    <source>
        <dbReference type="Google" id="ProtNLM"/>
    </source>
</evidence>
<dbReference type="Pfam" id="PF00782">
    <property type="entry name" value="DSPc"/>
    <property type="match status" value="1"/>
</dbReference>
<dbReference type="OrthoDB" id="285418at2759"/>
<dbReference type="VEuPathDB" id="VectorBase:MDOA003420"/>
<dbReference type="PROSITE" id="PS50054">
    <property type="entry name" value="TYR_PHOSPHATASE_DUAL"/>
    <property type="match status" value="1"/>
</dbReference>
<dbReference type="InterPro" id="IPR029021">
    <property type="entry name" value="Prot-tyrosine_phosphatase-like"/>
</dbReference>
<dbReference type="eggNOG" id="KOG1718">
    <property type="taxonomic scope" value="Eukaryota"/>
</dbReference>
<dbReference type="InterPro" id="IPR020422">
    <property type="entry name" value="TYR_PHOSPHATASE_DUAL_dom"/>
</dbReference>
<accession>A0A1I8MCA1</accession>
<dbReference type="AlphaFoldDB" id="A0A1I8MCA1"/>
<dbReference type="PROSITE" id="PS50056">
    <property type="entry name" value="TYR_PHOSPHATASE_2"/>
    <property type="match status" value="1"/>
</dbReference>
<dbReference type="PROSITE" id="PS00383">
    <property type="entry name" value="TYR_PHOSPHATASE_1"/>
    <property type="match status" value="1"/>
</dbReference>
<evidence type="ECO:0000256" key="3">
    <source>
        <dbReference type="ARBA" id="ARBA00022912"/>
    </source>
</evidence>
<dbReference type="CDD" id="cd14514">
    <property type="entry name" value="DUSP14-like"/>
    <property type="match status" value="1"/>
</dbReference>
<dbReference type="SMART" id="SM00195">
    <property type="entry name" value="DSPc"/>
    <property type="match status" value="1"/>
</dbReference>
<gene>
    <name evidence="6" type="primary">101894564</name>
</gene>
<dbReference type="EnsemblMetazoa" id="MDOA003420-RA">
    <property type="protein sequence ID" value="MDOA003420-PA"/>
    <property type="gene ID" value="MDOA003420"/>
</dbReference>
<protein>
    <recommendedName>
        <fullName evidence="7">Dual specificity phosphatase</fullName>
    </recommendedName>
</protein>
<reference evidence="6" key="1">
    <citation type="submission" date="2020-05" db="UniProtKB">
        <authorList>
            <consortium name="EnsemblMetazoa"/>
        </authorList>
    </citation>
    <scope>IDENTIFICATION</scope>
    <source>
        <strain evidence="6">Aabys</strain>
    </source>
</reference>
<comment type="similarity">
    <text evidence="1">Belongs to the protein-tyrosine phosphatase family. Non-receptor class dual specificity subfamily.</text>
</comment>
<dbReference type="GO" id="GO:0005737">
    <property type="term" value="C:cytoplasm"/>
    <property type="evidence" value="ECO:0007669"/>
    <property type="project" value="TreeGrafter"/>
</dbReference>